<comment type="subcellular location">
    <subcellularLocation>
        <location evidence="1">Cell membrane</location>
        <topology evidence="1">Multi-pass membrane protein</topology>
    </subcellularLocation>
</comment>
<evidence type="ECO:0000256" key="6">
    <source>
        <dbReference type="SAM" id="Phobius"/>
    </source>
</evidence>
<dbReference type="GO" id="GO:0004190">
    <property type="term" value="F:aspartic-type endopeptidase activity"/>
    <property type="evidence" value="ECO:0007669"/>
    <property type="project" value="InterPro"/>
</dbReference>
<feature type="transmembrane region" description="Helical" evidence="6">
    <location>
        <begin position="101"/>
        <end position="119"/>
    </location>
</feature>
<dbReference type="EMBL" id="FOZG01000001">
    <property type="protein sequence ID" value="SFR82509.1"/>
    <property type="molecule type" value="Genomic_DNA"/>
</dbReference>
<keyword evidence="9" id="KW-1185">Reference proteome</keyword>
<proteinExistence type="predicted"/>
<feature type="domain" description="Prepilin type IV endopeptidase peptidase" evidence="7">
    <location>
        <begin position="11"/>
        <end position="114"/>
    </location>
</feature>
<sequence length="155" mass="16750">MVATSIIGAGLVLLLGYAAWGDIRSREIPNWIVLVIALAAPLWWWADGLALWSEVGMRLLTALIVFLVFTGAWAIGMMGGGDVKLLAAIALWLAPLPLLDMLWLMAVVGGVLTIWMLVLHRWRRAEGRPEVPYGVAIAAAAAWVVTNQILTTPVA</sequence>
<gene>
    <name evidence="8" type="ORF">SAMN05192580_0882</name>
</gene>
<dbReference type="InterPro" id="IPR052218">
    <property type="entry name" value="Preflagellin_Peptidase"/>
</dbReference>
<evidence type="ECO:0000313" key="9">
    <source>
        <dbReference type="Proteomes" id="UP000198824"/>
    </source>
</evidence>
<evidence type="ECO:0000313" key="8">
    <source>
        <dbReference type="EMBL" id="SFR82509.1"/>
    </source>
</evidence>
<reference evidence="8 9" key="1">
    <citation type="submission" date="2016-10" db="EMBL/GenBank/DDBJ databases">
        <authorList>
            <person name="de Groot N.N."/>
        </authorList>
    </citation>
    <scope>NUCLEOTIDE SEQUENCE [LARGE SCALE GENOMIC DNA]</scope>
    <source>
        <strain evidence="8 9">S5-249</strain>
    </source>
</reference>
<dbReference type="GO" id="GO:0005886">
    <property type="term" value="C:plasma membrane"/>
    <property type="evidence" value="ECO:0007669"/>
    <property type="project" value="UniProtKB-SubCell"/>
</dbReference>
<keyword evidence="2" id="KW-1003">Cell membrane</keyword>
<dbReference type="STRING" id="1166337.SAMN05192580_0882"/>
<dbReference type="OrthoDB" id="5329005at2"/>
<dbReference type="Gene3D" id="1.20.120.1220">
    <property type="match status" value="1"/>
</dbReference>
<dbReference type="PANTHER" id="PTHR36506:SF1">
    <property type="entry name" value="PREFLAGELLIN PEPTIDASE"/>
    <property type="match status" value="1"/>
</dbReference>
<dbReference type="InterPro" id="IPR000045">
    <property type="entry name" value="Prepilin_IV_endopep_pep"/>
</dbReference>
<dbReference type="Pfam" id="PF01478">
    <property type="entry name" value="Peptidase_A24"/>
    <property type="match status" value="1"/>
</dbReference>
<keyword evidence="3 6" id="KW-0812">Transmembrane</keyword>
<name>A0A1I6JU42_9SPHN</name>
<evidence type="ECO:0000259" key="7">
    <source>
        <dbReference type="Pfam" id="PF01478"/>
    </source>
</evidence>
<accession>A0A1I6JU42</accession>
<protein>
    <submittedName>
        <fullName evidence="8">Prepilin peptidase CpaA</fullName>
    </submittedName>
</protein>
<feature type="transmembrane region" description="Helical" evidence="6">
    <location>
        <begin position="131"/>
        <end position="150"/>
    </location>
</feature>
<dbReference type="RefSeq" id="WP_093311234.1">
    <property type="nucleotide sequence ID" value="NZ_FOZG01000001.1"/>
</dbReference>
<evidence type="ECO:0000256" key="4">
    <source>
        <dbReference type="ARBA" id="ARBA00022989"/>
    </source>
</evidence>
<keyword evidence="5 6" id="KW-0472">Membrane</keyword>
<evidence type="ECO:0000256" key="5">
    <source>
        <dbReference type="ARBA" id="ARBA00023136"/>
    </source>
</evidence>
<evidence type="ECO:0000256" key="2">
    <source>
        <dbReference type="ARBA" id="ARBA00022475"/>
    </source>
</evidence>
<feature type="transmembrane region" description="Helical" evidence="6">
    <location>
        <begin position="28"/>
        <end position="46"/>
    </location>
</feature>
<evidence type="ECO:0000256" key="3">
    <source>
        <dbReference type="ARBA" id="ARBA00022692"/>
    </source>
</evidence>
<feature type="transmembrane region" description="Helical" evidence="6">
    <location>
        <begin position="58"/>
        <end position="81"/>
    </location>
</feature>
<keyword evidence="4 6" id="KW-1133">Transmembrane helix</keyword>
<evidence type="ECO:0000256" key="1">
    <source>
        <dbReference type="ARBA" id="ARBA00004651"/>
    </source>
</evidence>
<dbReference type="Proteomes" id="UP000198824">
    <property type="component" value="Unassembled WGS sequence"/>
</dbReference>
<dbReference type="AlphaFoldDB" id="A0A1I6JU42"/>
<dbReference type="PANTHER" id="PTHR36506">
    <property type="entry name" value="PREFLAGELLIN PEPTIDASE"/>
    <property type="match status" value="1"/>
</dbReference>
<organism evidence="8 9">
    <name type="scientific">Sphingomonas jatrophae</name>
    <dbReference type="NCBI Taxonomy" id="1166337"/>
    <lineage>
        <taxon>Bacteria</taxon>
        <taxon>Pseudomonadati</taxon>
        <taxon>Pseudomonadota</taxon>
        <taxon>Alphaproteobacteria</taxon>
        <taxon>Sphingomonadales</taxon>
        <taxon>Sphingomonadaceae</taxon>
        <taxon>Sphingomonas</taxon>
    </lineage>
</organism>